<evidence type="ECO:0000256" key="10">
    <source>
        <dbReference type="ARBA" id="ARBA00022777"/>
    </source>
</evidence>
<dbReference type="NCBIfam" id="NF004978">
    <property type="entry name" value="PRK06354.1"/>
    <property type="match status" value="1"/>
</dbReference>
<dbReference type="InterPro" id="IPR001697">
    <property type="entry name" value="Pyr_Knase"/>
</dbReference>
<accession>A0AB94IYP8</accession>
<keyword evidence="9" id="KW-0547">Nucleotide-binding</keyword>
<evidence type="ECO:0000259" key="18">
    <source>
        <dbReference type="Pfam" id="PF00224"/>
    </source>
</evidence>
<evidence type="ECO:0000256" key="13">
    <source>
        <dbReference type="ARBA" id="ARBA00022958"/>
    </source>
</evidence>
<evidence type="ECO:0000259" key="20">
    <source>
        <dbReference type="Pfam" id="PF02887"/>
    </source>
</evidence>
<keyword evidence="8" id="KW-0479">Metal-binding</keyword>
<dbReference type="InterPro" id="IPR040442">
    <property type="entry name" value="Pyrv_kinase-like_dom_sf"/>
</dbReference>
<evidence type="ECO:0000256" key="12">
    <source>
        <dbReference type="ARBA" id="ARBA00022842"/>
    </source>
</evidence>
<dbReference type="InterPro" id="IPR015813">
    <property type="entry name" value="Pyrv/PenolPyrv_kinase-like_dom"/>
</dbReference>
<dbReference type="GO" id="GO:0016301">
    <property type="term" value="F:kinase activity"/>
    <property type="evidence" value="ECO:0007669"/>
    <property type="project" value="UniProtKB-KW"/>
</dbReference>
<gene>
    <name evidence="21" type="ORF">SY1_21020</name>
</gene>
<dbReference type="InterPro" id="IPR015793">
    <property type="entry name" value="Pyrv_Knase_brl"/>
</dbReference>
<dbReference type="Proteomes" id="UP000008957">
    <property type="component" value="Chromosome"/>
</dbReference>
<evidence type="ECO:0000313" key="22">
    <source>
        <dbReference type="Proteomes" id="UP000008957"/>
    </source>
</evidence>
<name>A0AB94IYP8_9BACT</name>
<comment type="cofactor">
    <cofactor evidence="2">
        <name>K(+)</name>
        <dbReference type="ChEBI" id="CHEBI:29103"/>
    </cofactor>
</comment>
<dbReference type="InterPro" id="IPR008279">
    <property type="entry name" value="PEP-util_enz_mobile_dom"/>
</dbReference>
<evidence type="ECO:0000256" key="5">
    <source>
        <dbReference type="ARBA" id="ARBA00008663"/>
    </source>
</evidence>
<keyword evidence="13" id="KW-0630">Potassium</keyword>
<evidence type="ECO:0000256" key="2">
    <source>
        <dbReference type="ARBA" id="ARBA00001958"/>
    </source>
</evidence>
<proteinExistence type="inferred from homology"/>
<evidence type="ECO:0000313" key="21">
    <source>
        <dbReference type="EMBL" id="CBL28857.1"/>
    </source>
</evidence>
<comment type="cofactor">
    <cofactor evidence="1">
        <name>Mg(2+)</name>
        <dbReference type="ChEBI" id="CHEBI:18420"/>
    </cofactor>
</comment>
<feature type="domain" description="PEP-utilising enzyme mobile" evidence="19">
    <location>
        <begin position="503"/>
        <end position="572"/>
    </location>
</feature>
<dbReference type="Pfam" id="PF00224">
    <property type="entry name" value="PK"/>
    <property type="match status" value="1"/>
</dbReference>
<keyword evidence="10 17" id="KW-0418">Kinase</keyword>
<dbReference type="Gene3D" id="3.50.30.10">
    <property type="entry name" value="Phosphohistidine domain"/>
    <property type="match status" value="1"/>
</dbReference>
<dbReference type="InterPro" id="IPR011037">
    <property type="entry name" value="Pyrv_Knase-like_insert_dom_sf"/>
</dbReference>
<dbReference type="AlphaFoldDB" id="A0AB94IYP8"/>
<comment type="catalytic activity">
    <reaction evidence="17">
        <text>pyruvate + ATP = phosphoenolpyruvate + ADP + H(+)</text>
        <dbReference type="Rhea" id="RHEA:18157"/>
        <dbReference type="ChEBI" id="CHEBI:15361"/>
        <dbReference type="ChEBI" id="CHEBI:15378"/>
        <dbReference type="ChEBI" id="CHEBI:30616"/>
        <dbReference type="ChEBI" id="CHEBI:58702"/>
        <dbReference type="ChEBI" id="CHEBI:456216"/>
        <dbReference type="EC" id="2.7.1.40"/>
    </reaction>
</comment>
<dbReference type="GO" id="GO:0030955">
    <property type="term" value="F:potassium ion binding"/>
    <property type="evidence" value="ECO:0007669"/>
    <property type="project" value="UniProtKB-UniRule"/>
</dbReference>
<dbReference type="SUPFAM" id="SSF52935">
    <property type="entry name" value="PK C-terminal domain-like"/>
    <property type="match status" value="1"/>
</dbReference>
<evidence type="ECO:0000256" key="4">
    <source>
        <dbReference type="ARBA" id="ARBA00006237"/>
    </source>
</evidence>
<dbReference type="NCBIfam" id="TIGR01064">
    <property type="entry name" value="pyruv_kin"/>
    <property type="match status" value="1"/>
</dbReference>
<dbReference type="FunFam" id="3.20.20.60:FF:000025">
    <property type="entry name" value="Pyruvate kinase"/>
    <property type="match status" value="1"/>
</dbReference>
<keyword evidence="7 17" id="KW-0808">Transferase</keyword>
<evidence type="ECO:0000256" key="9">
    <source>
        <dbReference type="ARBA" id="ARBA00022741"/>
    </source>
</evidence>
<dbReference type="Pfam" id="PF02887">
    <property type="entry name" value="PK_C"/>
    <property type="match status" value="1"/>
</dbReference>
<feature type="domain" description="Pyruvate kinase barrel" evidence="18">
    <location>
        <begin position="3"/>
        <end position="322"/>
    </location>
</feature>
<feature type="domain" description="Pyruvate kinase C-terminal" evidence="20">
    <location>
        <begin position="354"/>
        <end position="467"/>
    </location>
</feature>
<dbReference type="GO" id="GO:0005524">
    <property type="term" value="F:ATP binding"/>
    <property type="evidence" value="ECO:0007669"/>
    <property type="project" value="UniProtKB-KW"/>
</dbReference>
<comment type="similarity">
    <text evidence="5 17">Belongs to the pyruvate kinase family.</text>
</comment>
<comment type="similarity">
    <text evidence="4">In the C-terminal section; belongs to the PEP-utilizing enzyme family.</text>
</comment>
<dbReference type="KEGG" id="sbr:SY1_21020"/>
<dbReference type="RefSeq" id="WP_015557004.1">
    <property type="nucleotide sequence ID" value="NC_021038.1"/>
</dbReference>
<evidence type="ECO:0000256" key="3">
    <source>
        <dbReference type="ARBA" id="ARBA00004997"/>
    </source>
</evidence>
<dbReference type="Gene3D" id="3.40.1380.20">
    <property type="entry name" value="Pyruvate kinase, C-terminal domain"/>
    <property type="match status" value="1"/>
</dbReference>
<dbReference type="InterPro" id="IPR015806">
    <property type="entry name" value="Pyrv_Knase_insert_dom_sf"/>
</dbReference>
<organism evidence="21 22">
    <name type="scientific">Fretibacterium fastidiosum</name>
    <dbReference type="NCBI Taxonomy" id="651822"/>
    <lineage>
        <taxon>Bacteria</taxon>
        <taxon>Thermotogati</taxon>
        <taxon>Synergistota</taxon>
        <taxon>Synergistia</taxon>
        <taxon>Synergistales</taxon>
        <taxon>Aminobacteriaceae</taxon>
        <taxon>Fretibacterium</taxon>
    </lineage>
</organism>
<reference evidence="21 22" key="2">
    <citation type="submission" date="2010-03" db="EMBL/GenBank/DDBJ databases">
        <authorList>
            <person name="Pajon A."/>
        </authorList>
    </citation>
    <scope>NUCLEOTIDE SEQUENCE [LARGE SCALE GENOMIC DNA]</scope>
    <source>
        <strain evidence="21 22">SGP1</strain>
    </source>
</reference>
<dbReference type="Gene3D" id="2.40.33.10">
    <property type="entry name" value="PK beta-barrel domain-like"/>
    <property type="match status" value="1"/>
</dbReference>
<keyword evidence="15 21" id="KW-0670">Pyruvate</keyword>
<dbReference type="SUPFAM" id="SSF50800">
    <property type="entry name" value="PK beta-barrel domain-like"/>
    <property type="match status" value="1"/>
</dbReference>
<keyword evidence="22" id="KW-1185">Reference proteome</keyword>
<dbReference type="InterPro" id="IPR036637">
    <property type="entry name" value="Phosphohistidine_dom_sf"/>
</dbReference>
<evidence type="ECO:0000256" key="11">
    <source>
        <dbReference type="ARBA" id="ARBA00022840"/>
    </source>
</evidence>
<dbReference type="EC" id="2.7.1.40" evidence="6 16"/>
<dbReference type="InterPro" id="IPR015795">
    <property type="entry name" value="Pyrv_Knase_C"/>
</dbReference>
<dbReference type="GO" id="GO:0000287">
    <property type="term" value="F:magnesium ion binding"/>
    <property type="evidence" value="ECO:0007669"/>
    <property type="project" value="UniProtKB-UniRule"/>
</dbReference>
<dbReference type="PANTHER" id="PTHR11817">
    <property type="entry name" value="PYRUVATE KINASE"/>
    <property type="match status" value="1"/>
</dbReference>
<dbReference type="PRINTS" id="PR01050">
    <property type="entry name" value="PYRUVTKNASE"/>
</dbReference>
<evidence type="ECO:0000256" key="14">
    <source>
        <dbReference type="ARBA" id="ARBA00023152"/>
    </source>
</evidence>
<reference evidence="22" key="1">
    <citation type="submission" date="2010-03" db="EMBL/GenBank/DDBJ databases">
        <title>The genome sequence of Synergistetes sp. SGP1.</title>
        <authorList>
            <consortium name="metaHIT consortium -- http://www.metahit.eu/"/>
            <person name="Pajon A."/>
            <person name="Turner K."/>
            <person name="Parkhill J."/>
            <person name="Wade W."/>
            <person name="Vartoukian S."/>
        </authorList>
    </citation>
    <scope>NUCLEOTIDE SEQUENCE [LARGE SCALE GENOMIC DNA]</scope>
    <source>
        <strain evidence="22">SGP1</strain>
    </source>
</reference>
<dbReference type="NCBIfam" id="NF004491">
    <property type="entry name" value="PRK05826.1"/>
    <property type="match status" value="1"/>
</dbReference>
<evidence type="ECO:0000259" key="19">
    <source>
        <dbReference type="Pfam" id="PF00391"/>
    </source>
</evidence>
<keyword evidence="12 17" id="KW-0460">Magnesium</keyword>
<protein>
    <recommendedName>
        <fullName evidence="6 16">Pyruvate kinase</fullName>
        <ecNumber evidence="6 16">2.7.1.40</ecNumber>
    </recommendedName>
</protein>
<dbReference type="Gene3D" id="3.20.20.60">
    <property type="entry name" value="Phosphoenolpyruvate-binding domains"/>
    <property type="match status" value="1"/>
</dbReference>
<dbReference type="GO" id="GO:0004743">
    <property type="term" value="F:pyruvate kinase activity"/>
    <property type="evidence" value="ECO:0007669"/>
    <property type="project" value="UniProtKB-UniRule"/>
</dbReference>
<dbReference type="SUPFAM" id="SSF52009">
    <property type="entry name" value="Phosphohistidine domain"/>
    <property type="match status" value="1"/>
</dbReference>
<evidence type="ECO:0000256" key="6">
    <source>
        <dbReference type="ARBA" id="ARBA00012142"/>
    </source>
</evidence>
<evidence type="ECO:0000256" key="16">
    <source>
        <dbReference type="NCBIfam" id="TIGR01064"/>
    </source>
</evidence>
<keyword evidence="14 17" id="KW-0324">Glycolysis</keyword>
<comment type="pathway">
    <text evidence="3 17">Carbohydrate degradation; glycolysis; pyruvate from D-glyceraldehyde 3-phosphate: step 5/5.</text>
</comment>
<dbReference type="InterPro" id="IPR036918">
    <property type="entry name" value="Pyrv_Knase_C_sf"/>
</dbReference>
<evidence type="ECO:0000256" key="17">
    <source>
        <dbReference type="RuleBase" id="RU000504"/>
    </source>
</evidence>
<evidence type="ECO:0000256" key="8">
    <source>
        <dbReference type="ARBA" id="ARBA00022723"/>
    </source>
</evidence>
<evidence type="ECO:0000256" key="15">
    <source>
        <dbReference type="ARBA" id="ARBA00023317"/>
    </source>
</evidence>
<dbReference type="Pfam" id="PF00391">
    <property type="entry name" value="PEP-utilizers"/>
    <property type="match status" value="1"/>
</dbReference>
<evidence type="ECO:0000256" key="7">
    <source>
        <dbReference type="ARBA" id="ARBA00022679"/>
    </source>
</evidence>
<dbReference type="FunFam" id="2.40.33.10:FF:000001">
    <property type="entry name" value="Pyruvate kinase"/>
    <property type="match status" value="1"/>
</dbReference>
<dbReference type="SUPFAM" id="SSF51621">
    <property type="entry name" value="Phosphoenolpyruvate/pyruvate domain"/>
    <property type="match status" value="1"/>
</dbReference>
<evidence type="ECO:0000256" key="1">
    <source>
        <dbReference type="ARBA" id="ARBA00001946"/>
    </source>
</evidence>
<keyword evidence="11" id="KW-0067">ATP-binding</keyword>
<dbReference type="EMBL" id="FP929056">
    <property type="protein sequence ID" value="CBL28857.1"/>
    <property type="molecule type" value="Genomic_DNA"/>
</dbReference>
<sequence>MFVKIVCTIGPASENYDTLKAMADAGMNVARLNFSHGDYEGHEKKLKLVRQVERDVKKPIAALLDTKGPEIRTGRMQDGAIPLEQGSQIVLTGKEECVGTPKRIHVKYPLLADEVTPGQSVFIDDGSLRLEVERVDGDDVVCKVIVGGILKDTKGVNIPGADISLPALSEKDREDIAWGIQHGMEYLAVSFVKTRQDVLDVRKLVKSCGGAMKLLAKIETYQAVQNIEEIIDVVDGVMVARGDLGVEIPTEDVPLVQKRLIALCRSKGKVVIVATQMLDSMIRNPRPTRAEASDVANAVLDGTDAVMLSGETASGSYPVQAVATMRHIVDRTERELGMWGVPFHDEASVMGVPDAVSDAAVLISKRVQASAILSLTKSGSTAKMISKHRPMCPILGLTPLQQTWRELALWWGIQPVRLVEQNDVNVAAREAINKCLQDGLLTEGELVVITAGVPLGQPGFTNMVEVLTTGTVLLSGIPLLNKNTSGPVCIATTPQEALEKATPGCVLVVRQITEDYRPVLEKVGALISESGMLVADGNFLAVDYNLPCVIRVMDAFATLADGDVVTVDGTKGLIYRGKVRLVI</sequence>